<accession>A0A0R1H2G2</accession>
<dbReference type="PATRIC" id="fig|1423722.3.peg.1337"/>
<evidence type="ECO:0000256" key="5">
    <source>
        <dbReference type="ARBA" id="ARBA00022880"/>
    </source>
</evidence>
<dbReference type="GO" id="GO:0006260">
    <property type="term" value="P:DNA replication"/>
    <property type="evidence" value="ECO:0007669"/>
    <property type="project" value="UniProtKB-KW"/>
</dbReference>
<dbReference type="GO" id="GO:0046872">
    <property type="term" value="F:metal ion binding"/>
    <property type="evidence" value="ECO:0007669"/>
    <property type="project" value="UniProtKB-KW"/>
</dbReference>
<gene>
    <name evidence="7" type="ORF">FC62_GL001312</name>
</gene>
<reference evidence="7 8" key="1">
    <citation type="journal article" date="2015" name="Genome Announc.">
        <title>Expanding the biotechnology potential of lactobacilli through comparative genomics of 213 strains and associated genera.</title>
        <authorList>
            <person name="Sun Z."/>
            <person name="Harris H.M."/>
            <person name="McCann A."/>
            <person name="Guo C."/>
            <person name="Argimon S."/>
            <person name="Zhang W."/>
            <person name="Yang X."/>
            <person name="Jeffery I.B."/>
            <person name="Cooney J.C."/>
            <person name="Kagawa T.F."/>
            <person name="Liu W."/>
            <person name="Song Y."/>
            <person name="Salvetti E."/>
            <person name="Wrobel A."/>
            <person name="Rasinkangas P."/>
            <person name="Parkhill J."/>
            <person name="Rea M.C."/>
            <person name="O'Sullivan O."/>
            <person name="Ritari J."/>
            <person name="Douillard F.P."/>
            <person name="Paul Ross R."/>
            <person name="Yang R."/>
            <person name="Briner A.E."/>
            <person name="Felis G.E."/>
            <person name="de Vos W.M."/>
            <person name="Barrangou R."/>
            <person name="Klaenhammer T.R."/>
            <person name="Caufield P.W."/>
            <person name="Cui Y."/>
            <person name="Zhang H."/>
            <person name="O'Toole P.W."/>
        </authorList>
    </citation>
    <scope>NUCLEOTIDE SEQUENCE [LARGE SCALE GENOMIC DNA]</scope>
    <source>
        <strain evidence="7 8">DSM 20534</strain>
    </source>
</reference>
<dbReference type="AlphaFoldDB" id="A0A0R1H2G2"/>
<evidence type="ECO:0000256" key="4">
    <source>
        <dbReference type="ARBA" id="ARBA00022833"/>
    </source>
</evidence>
<keyword evidence="8" id="KW-1185">Reference proteome</keyword>
<evidence type="ECO:0000313" key="8">
    <source>
        <dbReference type="Proteomes" id="UP000050909"/>
    </source>
</evidence>
<evidence type="ECO:0000256" key="1">
    <source>
        <dbReference type="ARBA" id="ARBA00022490"/>
    </source>
</evidence>
<protein>
    <recommendedName>
        <fullName evidence="9">Initiation-control protein YabA</fullName>
    </recommendedName>
</protein>
<evidence type="ECO:0000256" key="3">
    <source>
        <dbReference type="ARBA" id="ARBA00022723"/>
    </source>
</evidence>
<dbReference type="PIRSF" id="PIRSF021439">
    <property type="entry name" value="DUF972"/>
    <property type="match status" value="1"/>
</dbReference>
<proteinExistence type="predicted"/>
<name>A0A0R1H2G2_9LACO</name>
<keyword evidence="5" id="KW-0236">DNA replication inhibitor</keyword>
<sequence>MNKLTDPYTQLDQVLNNLHTMITTVEGLQNDLLEALRENTELKIENKLLREKFNNIPEKHQEKTQDGMSGLKEIYQSGYHICNMYYGSHRVENEDCIFCLDIFDHQRGAGKKNNANSK</sequence>
<keyword evidence="2" id="KW-0235">DNA replication</keyword>
<keyword evidence="3" id="KW-0479">Metal-binding</keyword>
<keyword evidence="4" id="KW-0862">Zinc</keyword>
<dbReference type="EMBL" id="AZCV01000005">
    <property type="protein sequence ID" value="KRK37434.1"/>
    <property type="molecule type" value="Genomic_DNA"/>
</dbReference>
<organism evidence="7 8">
    <name type="scientific">Amylolactobacillus amylotrophicus DSM 20534</name>
    <dbReference type="NCBI Taxonomy" id="1423722"/>
    <lineage>
        <taxon>Bacteria</taxon>
        <taxon>Bacillati</taxon>
        <taxon>Bacillota</taxon>
        <taxon>Bacilli</taxon>
        <taxon>Lactobacillales</taxon>
        <taxon>Lactobacillaceae</taxon>
        <taxon>Amylolactobacillus</taxon>
    </lineage>
</organism>
<evidence type="ECO:0008006" key="9">
    <source>
        <dbReference type="Google" id="ProtNLM"/>
    </source>
</evidence>
<dbReference type="Proteomes" id="UP000050909">
    <property type="component" value="Unassembled WGS sequence"/>
</dbReference>
<dbReference type="InterPro" id="IPR010377">
    <property type="entry name" value="YabA"/>
</dbReference>
<feature type="coiled-coil region" evidence="6">
    <location>
        <begin position="25"/>
        <end position="52"/>
    </location>
</feature>
<comment type="caution">
    <text evidence="7">The sequence shown here is derived from an EMBL/GenBank/DDBJ whole genome shotgun (WGS) entry which is preliminary data.</text>
</comment>
<evidence type="ECO:0000256" key="6">
    <source>
        <dbReference type="SAM" id="Coils"/>
    </source>
</evidence>
<evidence type="ECO:0000313" key="7">
    <source>
        <dbReference type="EMBL" id="KRK37434.1"/>
    </source>
</evidence>
<evidence type="ECO:0000256" key="2">
    <source>
        <dbReference type="ARBA" id="ARBA00022705"/>
    </source>
</evidence>
<keyword evidence="1" id="KW-0963">Cytoplasm</keyword>
<keyword evidence="6" id="KW-0175">Coiled coil</keyword>
<dbReference type="GO" id="GO:0008156">
    <property type="term" value="P:negative regulation of DNA replication"/>
    <property type="evidence" value="ECO:0007669"/>
    <property type="project" value="UniProtKB-KW"/>
</dbReference>
<dbReference type="Pfam" id="PF06156">
    <property type="entry name" value="YabA"/>
    <property type="match status" value="1"/>
</dbReference>